<feature type="transmembrane region" description="Helical" evidence="8">
    <location>
        <begin position="106"/>
        <end position="129"/>
    </location>
</feature>
<feature type="transmembrane region" description="Helical" evidence="8">
    <location>
        <begin position="168"/>
        <end position="190"/>
    </location>
</feature>
<keyword evidence="6 8" id="KW-0472">Membrane</keyword>
<feature type="domain" description="Major facilitator superfamily (MFS) profile" evidence="9">
    <location>
        <begin position="15"/>
        <end position="476"/>
    </location>
</feature>
<protein>
    <submittedName>
        <fullName evidence="10">MFS transporter</fullName>
    </submittedName>
</protein>
<feature type="transmembrane region" description="Helical" evidence="8">
    <location>
        <begin position="202"/>
        <end position="221"/>
    </location>
</feature>
<feature type="transmembrane region" description="Helical" evidence="8">
    <location>
        <begin position="336"/>
        <end position="355"/>
    </location>
</feature>
<dbReference type="InterPro" id="IPR005829">
    <property type="entry name" value="Sugar_transporter_CS"/>
</dbReference>
<sequence length="495" mass="51969">MPETALQPDPNRWKALIFIGLAQLMVVLDATVVNIALPRAQADLGISDGNRQWVITAYALAFGGLLLFGGRIADLWGRRRTFLVGLGGFALASALGGAAANTSMLLGARALQGVFGALLAPAALSLLAVMFTDGKERAKAFGIYGAIAGGGGAIGLILGGLLTEYLNWRWTFYVNIPFAVVAIAGAILVIREPAVGRNRSKLDIPGVLLVTSGLVSLVYAFTRAESHGWTSGGTLGLFVAAAVLLVAFVFVESRVKAPLLPLRVVLNRNRGGVYLSLGLAVIGMFGLFLFLTYYLQVVLQYSPVTTGLAFLPMVAGMITGSTQIGARLMTRMPARYLMAPGFLVASLGMLVLTQIDIDTSYWAILPGLVLMGLGMGTAFMPAMSLATYGVEPKDAGVASAMVNTSQQVGGAIGTALLNTIATSAMAAYLKDHHDGPKQLVQAQAMVHSYSTAIWWSFGILILAGLVAFTFVNAGRPQPHTVAEGNVEDAVPVMAH</sequence>
<feature type="transmembrane region" description="Helical" evidence="8">
    <location>
        <begin position="449"/>
        <end position="471"/>
    </location>
</feature>
<evidence type="ECO:0000256" key="7">
    <source>
        <dbReference type="ARBA" id="ARBA00023251"/>
    </source>
</evidence>
<feature type="transmembrane region" description="Helical" evidence="8">
    <location>
        <begin position="82"/>
        <end position="100"/>
    </location>
</feature>
<dbReference type="InterPro" id="IPR020846">
    <property type="entry name" value="MFS_dom"/>
</dbReference>
<dbReference type="PROSITE" id="PS50850">
    <property type="entry name" value="MFS"/>
    <property type="match status" value="1"/>
</dbReference>
<evidence type="ECO:0000256" key="1">
    <source>
        <dbReference type="ARBA" id="ARBA00004651"/>
    </source>
</evidence>
<proteinExistence type="predicted"/>
<dbReference type="PRINTS" id="PR01036">
    <property type="entry name" value="TCRTETB"/>
</dbReference>
<dbReference type="EMBL" id="BAABIS010000001">
    <property type="protein sequence ID" value="GAA4868800.1"/>
    <property type="molecule type" value="Genomic_DNA"/>
</dbReference>
<feature type="transmembrane region" description="Helical" evidence="8">
    <location>
        <begin position="408"/>
        <end position="429"/>
    </location>
</feature>
<feature type="transmembrane region" description="Helical" evidence="8">
    <location>
        <begin position="15"/>
        <end position="37"/>
    </location>
</feature>
<evidence type="ECO:0000256" key="5">
    <source>
        <dbReference type="ARBA" id="ARBA00022989"/>
    </source>
</evidence>
<feature type="transmembrane region" description="Helical" evidence="8">
    <location>
        <begin position="301"/>
        <end position="324"/>
    </location>
</feature>
<keyword evidence="4 8" id="KW-0812">Transmembrane</keyword>
<evidence type="ECO:0000259" key="9">
    <source>
        <dbReference type="PROSITE" id="PS50850"/>
    </source>
</evidence>
<dbReference type="Proteomes" id="UP001501752">
    <property type="component" value="Unassembled WGS sequence"/>
</dbReference>
<keyword evidence="11" id="KW-1185">Reference proteome</keyword>
<organism evidence="10 11">
    <name type="scientific">Kitasatospora terrestris</name>
    <dbReference type="NCBI Taxonomy" id="258051"/>
    <lineage>
        <taxon>Bacteria</taxon>
        <taxon>Bacillati</taxon>
        <taxon>Actinomycetota</taxon>
        <taxon>Actinomycetes</taxon>
        <taxon>Kitasatosporales</taxon>
        <taxon>Streptomycetaceae</taxon>
        <taxon>Kitasatospora</taxon>
    </lineage>
</organism>
<dbReference type="InterPro" id="IPR004638">
    <property type="entry name" value="EmrB-like"/>
</dbReference>
<comment type="subcellular location">
    <subcellularLocation>
        <location evidence="1">Cell membrane</location>
        <topology evidence="1">Multi-pass membrane protein</topology>
    </subcellularLocation>
</comment>
<evidence type="ECO:0000256" key="3">
    <source>
        <dbReference type="ARBA" id="ARBA00022475"/>
    </source>
</evidence>
<reference evidence="11" key="1">
    <citation type="journal article" date="2019" name="Int. J. Syst. Evol. Microbiol.">
        <title>The Global Catalogue of Microorganisms (GCM) 10K type strain sequencing project: providing services to taxonomists for standard genome sequencing and annotation.</title>
        <authorList>
            <consortium name="The Broad Institute Genomics Platform"/>
            <consortium name="The Broad Institute Genome Sequencing Center for Infectious Disease"/>
            <person name="Wu L."/>
            <person name="Ma J."/>
        </authorList>
    </citation>
    <scope>NUCLEOTIDE SEQUENCE [LARGE SCALE GENOMIC DNA]</scope>
    <source>
        <strain evidence="11">JCM 13006</strain>
    </source>
</reference>
<feature type="transmembrane region" description="Helical" evidence="8">
    <location>
        <begin position="361"/>
        <end position="388"/>
    </location>
</feature>
<dbReference type="InterPro" id="IPR011701">
    <property type="entry name" value="MFS"/>
</dbReference>
<feature type="transmembrane region" description="Helical" evidence="8">
    <location>
        <begin position="52"/>
        <end position="70"/>
    </location>
</feature>
<dbReference type="InterPro" id="IPR036259">
    <property type="entry name" value="MFS_trans_sf"/>
</dbReference>
<name>A0ABP9ECE8_9ACTN</name>
<dbReference type="SUPFAM" id="SSF103473">
    <property type="entry name" value="MFS general substrate transporter"/>
    <property type="match status" value="1"/>
</dbReference>
<dbReference type="Gene3D" id="1.20.1720.10">
    <property type="entry name" value="Multidrug resistance protein D"/>
    <property type="match status" value="1"/>
</dbReference>
<dbReference type="PANTHER" id="PTHR42718">
    <property type="entry name" value="MAJOR FACILITATOR SUPERFAMILY MULTIDRUG TRANSPORTER MFSC"/>
    <property type="match status" value="1"/>
</dbReference>
<feature type="transmembrane region" description="Helical" evidence="8">
    <location>
        <begin position="272"/>
        <end position="295"/>
    </location>
</feature>
<gene>
    <name evidence="10" type="ORF">GCM10023235_54370</name>
</gene>
<keyword evidence="5 8" id="KW-1133">Transmembrane helix</keyword>
<dbReference type="PROSITE" id="PS00216">
    <property type="entry name" value="SUGAR_TRANSPORT_1"/>
    <property type="match status" value="1"/>
</dbReference>
<evidence type="ECO:0000313" key="11">
    <source>
        <dbReference type="Proteomes" id="UP001501752"/>
    </source>
</evidence>
<evidence type="ECO:0000256" key="2">
    <source>
        <dbReference type="ARBA" id="ARBA00022448"/>
    </source>
</evidence>
<evidence type="ECO:0000256" key="6">
    <source>
        <dbReference type="ARBA" id="ARBA00023136"/>
    </source>
</evidence>
<dbReference type="NCBIfam" id="TIGR00711">
    <property type="entry name" value="efflux_EmrB"/>
    <property type="match status" value="1"/>
</dbReference>
<evidence type="ECO:0000313" key="10">
    <source>
        <dbReference type="EMBL" id="GAA4868800.1"/>
    </source>
</evidence>
<dbReference type="Pfam" id="PF07690">
    <property type="entry name" value="MFS_1"/>
    <property type="match status" value="1"/>
</dbReference>
<accession>A0ABP9ECE8</accession>
<comment type="caution">
    <text evidence="10">The sequence shown here is derived from an EMBL/GenBank/DDBJ whole genome shotgun (WGS) entry which is preliminary data.</text>
</comment>
<dbReference type="Gene3D" id="1.20.1250.20">
    <property type="entry name" value="MFS general substrate transporter like domains"/>
    <property type="match status" value="1"/>
</dbReference>
<evidence type="ECO:0000256" key="8">
    <source>
        <dbReference type="SAM" id="Phobius"/>
    </source>
</evidence>
<keyword evidence="2" id="KW-0813">Transport</keyword>
<keyword evidence="7" id="KW-0046">Antibiotic resistance</keyword>
<keyword evidence="3" id="KW-1003">Cell membrane</keyword>
<dbReference type="RefSeq" id="WP_345699500.1">
    <property type="nucleotide sequence ID" value="NZ_BAABIS010000001.1"/>
</dbReference>
<evidence type="ECO:0000256" key="4">
    <source>
        <dbReference type="ARBA" id="ARBA00022692"/>
    </source>
</evidence>
<dbReference type="CDD" id="cd17321">
    <property type="entry name" value="MFS_MMR_MDR_like"/>
    <property type="match status" value="1"/>
</dbReference>
<feature type="transmembrane region" description="Helical" evidence="8">
    <location>
        <begin position="233"/>
        <end position="251"/>
    </location>
</feature>
<feature type="transmembrane region" description="Helical" evidence="8">
    <location>
        <begin position="141"/>
        <end position="162"/>
    </location>
</feature>
<dbReference type="PANTHER" id="PTHR42718:SF46">
    <property type="entry name" value="BLR6921 PROTEIN"/>
    <property type="match status" value="1"/>
</dbReference>